<sequence length="72" mass="7915">MRHRAAFLVECAFFITLFLICARPAQAYLDPGSGSMILQLLAAGLVTATVVFRRSLARVVGLFRRDKGSSEK</sequence>
<dbReference type="AlphaFoldDB" id="A0A956RM60"/>
<evidence type="ECO:0000313" key="2">
    <source>
        <dbReference type="EMBL" id="MCA9726086.1"/>
    </source>
</evidence>
<evidence type="ECO:0000313" key="3">
    <source>
        <dbReference type="Proteomes" id="UP000697710"/>
    </source>
</evidence>
<comment type="caution">
    <text evidence="2">The sequence shown here is derived from an EMBL/GenBank/DDBJ whole genome shotgun (WGS) entry which is preliminary data.</text>
</comment>
<reference evidence="2" key="1">
    <citation type="submission" date="2020-04" db="EMBL/GenBank/DDBJ databases">
        <authorList>
            <person name="Zhang T."/>
        </authorList>
    </citation>
    <scope>NUCLEOTIDE SEQUENCE</scope>
    <source>
        <strain evidence="2">HKST-UBA01</strain>
    </source>
</reference>
<keyword evidence="1" id="KW-0472">Membrane</keyword>
<feature type="transmembrane region" description="Helical" evidence="1">
    <location>
        <begin position="37"/>
        <end position="56"/>
    </location>
</feature>
<gene>
    <name evidence="2" type="ORF">KC729_00275</name>
</gene>
<keyword evidence="1" id="KW-0812">Transmembrane</keyword>
<keyword evidence="1" id="KW-1133">Transmembrane helix</keyword>
<organism evidence="2 3">
    <name type="scientific">Eiseniibacteriota bacterium</name>
    <dbReference type="NCBI Taxonomy" id="2212470"/>
    <lineage>
        <taxon>Bacteria</taxon>
        <taxon>Candidatus Eiseniibacteriota</taxon>
    </lineage>
</organism>
<evidence type="ECO:0000256" key="1">
    <source>
        <dbReference type="SAM" id="Phobius"/>
    </source>
</evidence>
<accession>A0A956RM60</accession>
<proteinExistence type="predicted"/>
<name>A0A956RM60_UNCEI</name>
<reference evidence="2" key="2">
    <citation type="journal article" date="2021" name="Microbiome">
        <title>Successional dynamics and alternative stable states in a saline activated sludge microbial community over 9 years.</title>
        <authorList>
            <person name="Wang Y."/>
            <person name="Ye J."/>
            <person name="Ju F."/>
            <person name="Liu L."/>
            <person name="Boyd J.A."/>
            <person name="Deng Y."/>
            <person name="Parks D.H."/>
            <person name="Jiang X."/>
            <person name="Yin X."/>
            <person name="Woodcroft B.J."/>
            <person name="Tyson G.W."/>
            <person name="Hugenholtz P."/>
            <person name="Polz M.F."/>
            <person name="Zhang T."/>
        </authorList>
    </citation>
    <scope>NUCLEOTIDE SEQUENCE</scope>
    <source>
        <strain evidence="2">HKST-UBA01</strain>
    </source>
</reference>
<dbReference type="EMBL" id="JAGQHR010000002">
    <property type="protein sequence ID" value="MCA9726086.1"/>
    <property type="molecule type" value="Genomic_DNA"/>
</dbReference>
<protein>
    <submittedName>
        <fullName evidence="2">Uncharacterized protein</fullName>
    </submittedName>
</protein>
<dbReference type="Proteomes" id="UP000697710">
    <property type="component" value="Unassembled WGS sequence"/>
</dbReference>